<dbReference type="Gene3D" id="1.10.10.60">
    <property type="entry name" value="Homeodomain-like"/>
    <property type="match status" value="1"/>
</dbReference>
<reference evidence="8" key="1">
    <citation type="submission" date="2020-09" db="EMBL/GenBank/DDBJ databases">
        <authorList>
            <person name="Kim M.K."/>
        </authorList>
    </citation>
    <scope>NUCLEOTIDE SEQUENCE</scope>
    <source>
        <strain evidence="8">BT702</strain>
    </source>
</reference>
<organism evidence="8 9">
    <name type="scientific">Spirosoma profusum</name>
    <dbReference type="NCBI Taxonomy" id="2771354"/>
    <lineage>
        <taxon>Bacteria</taxon>
        <taxon>Pseudomonadati</taxon>
        <taxon>Bacteroidota</taxon>
        <taxon>Cytophagia</taxon>
        <taxon>Cytophagales</taxon>
        <taxon>Cytophagaceae</taxon>
        <taxon>Spirosoma</taxon>
    </lineage>
</organism>
<dbReference type="PANTHER" id="PTHR43547:SF2">
    <property type="entry name" value="HYBRID SIGNAL TRANSDUCTION HISTIDINE KINASE C"/>
    <property type="match status" value="1"/>
</dbReference>
<dbReference type="PROSITE" id="PS50110">
    <property type="entry name" value="RESPONSE_REGULATORY"/>
    <property type="match status" value="1"/>
</dbReference>
<dbReference type="InterPro" id="IPR011006">
    <property type="entry name" value="CheY-like_superfamily"/>
</dbReference>
<dbReference type="InterPro" id="IPR018060">
    <property type="entry name" value="HTH_AraC"/>
</dbReference>
<feature type="modified residue" description="4-aspartylphosphate" evidence="5">
    <location>
        <position position="48"/>
    </location>
</feature>
<dbReference type="PROSITE" id="PS00041">
    <property type="entry name" value="HTH_ARAC_FAMILY_1"/>
    <property type="match status" value="1"/>
</dbReference>
<dbReference type="PRINTS" id="PR00032">
    <property type="entry name" value="HTHARAC"/>
</dbReference>
<dbReference type="InterPro" id="IPR001789">
    <property type="entry name" value="Sig_transdc_resp-reg_receiver"/>
</dbReference>
<proteinExistence type="predicted"/>
<dbReference type="GO" id="GO:0003700">
    <property type="term" value="F:DNA-binding transcription factor activity"/>
    <property type="evidence" value="ECO:0007669"/>
    <property type="project" value="InterPro"/>
</dbReference>
<comment type="caution">
    <text evidence="8">The sequence shown here is derived from an EMBL/GenBank/DDBJ whole genome shotgun (WGS) entry which is preliminary data.</text>
</comment>
<dbReference type="Pfam" id="PF12833">
    <property type="entry name" value="HTH_18"/>
    <property type="match status" value="1"/>
</dbReference>
<dbReference type="InterPro" id="IPR009057">
    <property type="entry name" value="Homeodomain-like_sf"/>
</dbReference>
<dbReference type="Gene3D" id="3.40.50.2300">
    <property type="match status" value="1"/>
</dbReference>
<keyword evidence="2" id="KW-0805">Transcription regulation</keyword>
<dbReference type="EMBL" id="JACWZY010000021">
    <property type="protein sequence ID" value="MBD2703440.1"/>
    <property type="molecule type" value="Genomic_DNA"/>
</dbReference>
<sequence length="254" mass="28397">MLIIDDNADLRSFLVDCFAQNYQTLEAGSGTAGLRQAVEHLPDLIISDVMMPGMNGVDLCRRLKTDERTSHIPIVLLTAKVDLDSKLAGLETGADEYMTKPFHREELLVRARNLLENRQQLRERFSRQLVAQPTGVAVTSIDEKFLQKVIALLEANLSNAAFTVTTFSQEIGMSPTHLHRKLIALLGQSANELVRSFRLKRAASLLDQQHGNVSEIAFLVGFSNPNYFTKCFRDQFECTPTEYARRQAASGIAK</sequence>
<evidence type="ECO:0000259" key="6">
    <source>
        <dbReference type="PROSITE" id="PS01124"/>
    </source>
</evidence>
<name>A0A927ATG3_9BACT</name>
<dbReference type="PROSITE" id="PS01124">
    <property type="entry name" value="HTH_ARAC_FAMILY_2"/>
    <property type="match status" value="1"/>
</dbReference>
<evidence type="ECO:0000256" key="1">
    <source>
        <dbReference type="ARBA" id="ARBA00022553"/>
    </source>
</evidence>
<dbReference type="CDD" id="cd17574">
    <property type="entry name" value="REC_OmpR"/>
    <property type="match status" value="1"/>
</dbReference>
<dbReference type="InterPro" id="IPR020449">
    <property type="entry name" value="Tscrpt_reg_AraC-type_HTH"/>
</dbReference>
<evidence type="ECO:0000313" key="9">
    <source>
        <dbReference type="Proteomes" id="UP000598820"/>
    </source>
</evidence>
<evidence type="ECO:0000256" key="2">
    <source>
        <dbReference type="ARBA" id="ARBA00023015"/>
    </source>
</evidence>
<dbReference type="SMART" id="SM00342">
    <property type="entry name" value="HTH_ARAC"/>
    <property type="match status" value="1"/>
</dbReference>
<keyword evidence="3" id="KW-0238">DNA-binding</keyword>
<evidence type="ECO:0000256" key="4">
    <source>
        <dbReference type="ARBA" id="ARBA00023163"/>
    </source>
</evidence>
<accession>A0A927ATG3</accession>
<dbReference type="SUPFAM" id="SSF46689">
    <property type="entry name" value="Homeodomain-like"/>
    <property type="match status" value="1"/>
</dbReference>
<feature type="domain" description="HTH araC/xylS-type" evidence="6">
    <location>
        <begin position="147"/>
        <end position="246"/>
    </location>
</feature>
<dbReference type="GO" id="GO:0043565">
    <property type="term" value="F:sequence-specific DNA binding"/>
    <property type="evidence" value="ECO:0007669"/>
    <property type="project" value="InterPro"/>
</dbReference>
<evidence type="ECO:0000259" key="7">
    <source>
        <dbReference type="PROSITE" id="PS50110"/>
    </source>
</evidence>
<dbReference type="SMART" id="SM00448">
    <property type="entry name" value="REC"/>
    <property type="match status" value="1"/>
</dbReference>
<dbReference type="Proteomes" id="UP000598820">
    <property type="component" value="Unassembled WGS sequence"/>
</dbReference>
<evidence type="ECO:0000256" key="3">
    <source>
        <dbReference type="ARBA" id="ARBA00023125"/>
    </source>
</evidence>
<dbReference type="RefSeq" id="WP_190889285.1">
    <property type="nucleotide sequence ID" value="NZ_JACWZY010000021.1"/>
</dbReference>
<dbReference type="AlphaFoldDB" id="A0A927ATG3"/>
<dbReference type="InterPro" id="IPR018062">
    <property type="entry name" value="HTH_AraC-typ_CS"/>
</dbReference>
<dbReference type="PANTHER" id="PTHR43547">
    <property type="entry name" value="TWO-COMPONENT HISTIDINE KINASE"/>
    <property type="match status" value="1"/>
</dbReference>
<evidence type="ECO:0000313" key="8">
    <source>
        <dbReference type="EMBL" id="MBD2703440.1"/>
    </source>
</evidence>
<evidence type="ECO:0000256" key="5">
    <source>
        <dbReference type="PROSITE-ProRule" id="PRU00169"/>
    </source>
</evidence>
<keyword evidence="4" id="KW-0804">Transcription</keyword>
<feature type="domain" description="Response regulatory" evidence="7">
    <location>
        <begin position="1"/>
        <end position="115"/>
    </location>
</feature>
<dbReference type="GO" id="GO:0000155">
    <property type="term" value="F:phosphorelay sensor kinase activity"/>
    <property type="evidence" value="ECO:0007669"/>
    <property type="project" value="TreeGrafter"/>
</dbReference>
<dbReference type="SUPFAM" id="SSF52172">
    <property type="entry name" value="CheY-like"/>
    <property type="match status" value="1"/>
</dbReference>
<gene>
    <name evidence="8" type="ORF">IC229_22540</name>
</gene>
<dbReference type="Pfam" id="PF00072">
    <property type="entry name" value="Response_reg"/>
    <property type="match status" value="1"/>
</dbReference>
<protein>
    <submittedName>
        <fullName evidence="8">Response regulator</fullName>
    </submittedName>
</protein>
<keyword evidence="9" id="KW-1185">Reference proteome</keyword>
<keyword evidence="1 5" id="KW-0597">Phosphoprotein</keyword>